<dbReference type="Proteomes" id="UP000821845">
    <property type="component" value="Chromosome 2"/>
</dbReference>
<proteinExistence type="predicted"/>
<evidence type="ECO:0000313" key="1">
    <source>
        <dbReference type="EMBL" id="KAH6937405.1"/>
    </source>
</evidence>
<dbReference type="EMBL" id="CM023482">
    <property type="protein sequence ID" value="KAH6937405.1"/>
    <property type="molecule type" value="Genomic_DNA"/>
</dbReference>
<organism evidence="1 2">
    <name type="scientific">Hyalomma asiaticum</name>
    <name type="common">Tick</name>
    <dbReference type="NCBI Taxonomy" id="266040"/>
    <lineage>
        <taxon>Eukaryota</taxon>
        <taxon>Metazoa</taxon>
        <taxon>Ecdysozoa</taxon>
        <taxon>Arthropoda</taxon>
        <taxon>Chelicerata</taxon>
        <taxon>Arachnida</taxon>
        <taxon>Acari</taxon>
        <taxon>Parasitiformes</taxon>
        <taxon>Ixodida</taxon>
        <taxon>Ixodoidea</taxon>
        <taxon>Ixodidae</taxon>
        <taxon>Hyalomminae</taxon>
        <taxon>Hyalomma</taxon>
    </lineage>
</organism>
<gene>
    <name evidence="1" type="ORF">HPB50_000052</name>
</gene>
<name>A0ACB7SRU0_HYAAI</name>
<protein>
    <submittedName>
        <fullName evidence="1">Uncharacterized protein</fullName>
    </submittedName>
</protein>
<comment type="caution">
    <text evidence="1">The sequence shown here is derived from an EMBL/GenBank/DDBJ whole genome shotgun (WGS) entry which is preliminary data.</text>
</comment>
<evidence type="ECO:0000313" key="2">
    <source>
        <dbReference type="Proteomes" id="UP000821845"/>
    </source>
</evidence>
<reference evidence="1" key="1">
    <citation type="submission" date="2020-05" db="EMBL/GenBank/DDBJ databases">
        <title>Large-scale comparative analyses of tick genomes elucidate their genetic diversity and vector capacities.</title>
        <authorList>
            <person name="Jia N."/>
            <person name="Wang J."/>
            <person name="Shi W."/>
            <person name="Du L."/>
            <person name="Sun Y."/>
            <person name="Zhan W."/>
            <person name="Jiang J."/>
            <person name="Wang Q."/>
            <person name="Zhang B."/>
            <person name="Ji P."/>
            <person name="Sakyi L.B."/>
            <person name="Cui X."/>
            <person name="Yuan T."/>
            <person name="Jiang B."/>
            <person name="Yang W."/>
            <person name="Lam T.T.-Y."/>
            <person name="Chang Q."/>
            <person name="Ding S."/>
            <person name="Wang X."/>
            <person name="Zhu J."/>
            <person name="Ruan X."/>
            <person name="Zhao L."/>
            <person name="Wei J."/>
            <person name="Que T."/>
            <person name="Du C."/>
            <person name="Cheng J."/>
            <person name="Dai P."/>
            <person name="Han X."/>
            <person name="Huang E."/>
            <person name="Gao Y."/>
            <person name="Liu J."/>
            <person name="Shao H."/>
            <person name="Ye R."/>
            <person name="Li L."/>
            <person name="Wei W."/>
            <person name="Wang X."/>
            <person name="Wang C."/>
            <person name="Yang T."/>
            <person name="Huo Q."/>
            <person name="Li W."/>
            <person name="Guo W."/>
            <person name="Chen H."/>
            <person name="Zhou L."/>
            <person name="Ni X."/>
            <person name="Tian J."/>
            <person name="Zhou Y."/>
            <person name="Sheng Y."/>
            <person name="Liu T."/>
            <person name="Pan Y."/>
            <person name="Xia L."/>
            <person name="Li J."/>
            <person name="Zhao F."/>
            <person name="Cao W."/>
        </authorList>
    </citation>
    <scope>NUCLEOTIDE SEQUENCE</scope>
    <source>
        <strain evidence="1">Hyas-2018</strain>
    </source>
</reference>
<sequence length="136" mass="14622">MTPASPRWTGMDTSKRYRSRMSLSGIIARRESCMLRRRHRQTPKRLSVARDRALKLQFSVLCIHLLARTPPTAECARARTRSLATNLRNLRQGGDAVTNPGKPVAAAASLGLASGIPRATAAAADDDDDDAVAVGG</sequence>
<keyword evidence="2" id="KW-1185">Reference proteome</keyword>
<accession>A0ACB7SRU0</accession>